<name>A0A1B8PV83_MORLA</name>
<comment type="caution">
    <text evidence="1">The sequence shown here is derived from an EMBL/GenBank/DDBJ whole genome shotgun (WGS) entry which is preliminary data.</text>
</comment>
<dbReference type="Pfam" id="PF05947">
    <property type="entry name" value="T6SS_TssF"/>
    <property type="match status" value="1"/>
</dbReference>
<protein>
    <recommendedName>
        <fullName evidence="3">Type VI secretion protein</fullName>
    </recommendedName>
</protein>
<gene>
    <name evidence="1" type="ORF">A9309_11700</name>
</gene>
<proteinExistence type="predicted"/>
<dbReference type="InterPro" id="IPR010272">
    <property type="entry name" value="T6SS_TssF"/>
</dbReference>
<dbReference type="OrthoDB" id="9763676at2"/>
<accession>A0A1B8PV83</accession>
<dbReference type="EMBL" id="LZMS01000115">
    <property type="protein sequence ID" value="OBX59239.1"/>
    <property type="molecule type" value="Genomic_DNA"/>
</dbReference>
<dbReference type="NCBIfam" id="TIGR03359">
    <property type="entry name" value="VI_chp_6"/>
    <property type="match status" value="1"/>
</dbReference>
<organism evidence="1 2">
    <name type="scientific">Moraxella lacunata</name>
    <dbReference type="NCBI Taxonomy" id="477"/>
    <lineage>
        <taxon>Bacteria</taxon>
        <taxon>Pseudomonadati</taxon>
        <taxon>Pseudomonadota</taxon>
        <taxon>Gammaproteobacteria</taxon>
        <taxon>Moraxellales</taxon>
        <taxon>Moraxellaceae</taxon>
        <taxon>Moraxella</taxon>
    </lineage>
</organism>
<dbReference type="RefSeq" id="WP_065255550.1">
    <property type="nucleotide sequence ID" value="NZ_JARDJM010000069.1"/>
</dbReference>
<sequence length="609" mass="70497">MNRNFLEKYHQELKNFREASKEFAKEHPAVAGHLGLLAPEIEDPYVERLIEAVSFLTARINLKIDEQYPKFLEHIFQVIQPSFNKVIPSCAIVSCYTNENTPFIIPAQSSVFTHAKKKNTATCNFSTCHPLQITPFHIQKVNYIKTFKNNYLSQERQKAKLDIIFSFPKTLSIKDIDFSCIHFYIKNTDHYTATELLYHLSTKATSLSVSQKDHKNIYSPKIKLTGMDFNLDISNDRKISHLKDVVEYSILPEKTLFFTINDLQAIIIDCLKRHKKTSSDDMVEFTLSFGLSDFSDNIEKYLTHDCLDLNSMIISNHFIKKTRFVINQNTNEQHIVMDKIRAKDFEIISIKSMEGFNSVNTKIKSFEPIYKVDGYHTLESTQDVGFYTDTYRSNQLASTNNSYKGNECYVTITNQYQHITQHDLNQLSVEAWCSNRSLVRDISWTLDEDLQLDDRFKITKIVRQCRFTEPLDSPSHTVAQWRLMNLIASNFIIDDLNNVESLTNHIKDSLLTIHEMSKNQSFKAQIDAIISITACKTHESHKRNRKLIPLNGLHFEIIIDEAVMSHAHPYIWGCVLLSHLKGYSPINHFTKLTLRNKKNEIIATLSSLE</sequence>
<dbReference type="PANTHER" id="PTHR35370">
    <property type="entry name" value="CYTOPLASMIC PROTEIN-RELATED-RELATED"/>
    <property type="match status" value="1"/>
</dbReference>
<evidence type="ECO:0000313" key="2">
    <source>
        <dbReference type="Proteomes" id="UP000092607"/>
    </source>
</evidence>
<dbReference type="AlphaFoldDB" id="A0A1B8PV83"/>
<dbReference type="PANTHER" id="PTHR35370:SF1">
    <property type="entry name" value="TYPE VI SECRETION SYSTEM COMPONENT TSSF1"/>
    <property type="match status" value="1"/>
</dbReference>
<evidence type="ECO:0000313" key="1">
    <source>
        <dbReference type="EMBL" id="OBX59239.1"/>
    </source>
</evidence>
<evidence type="ECO:0008006" key="3">
    <source>
        <dbReference type="Google" id="ProtNLM"/>
    </source>
</evidence>
<reference evidence="1 2" key="1">
    <citation type="submission" date="2016-06" db="EMBL/GenBank/DDBJ databases">
        <title>Draft genome of Moraxella lacunata CCUG 57757A.</title>
        <authorList>
            <person name="Salva-Serra F."/>
            <person name="Engstrom-Jakobsson H."/>
            <person name="Thorell K."/>
            <person name="Gonzales-Siles L."/>
            <person name="Karlsson R."/>
            <person name="Boulund F."/>
            <person name="Engstrand L."/>
            <person name="Kristiansson E."/>
            <person name="Moore E."/>
        </authorList>
    </citation>
    <scope>NUCLEOTIDE SEQUENCE [LARGE SCALE GENOMIC DNA]</scope>
    <source>
        <strain evidence="1 2">CCUG 57757A</strain>
    </source>
</reference>
<dbReference type="Proteomes" id="UP000092607">
    <property type="component" value="Unassembled WGS sequence"/>
</dbReference>